<organism evidence="3 4">
    <name type="scientific">Aromatoleum toluvorans</name>
    <dbReference type="NCBI Taxonomy" id="92002"/>
    <lineage>
        <taxon>Bacteria</taxon>
        <taxon>Pseudomonadati</taxon>
        <taxon>Pseudomonadota</taxon>
        <taxon>Betaproteobacteria</taxon>
        <taxon>Rhodocyclales</taxon>
        <taxon>Rhodocyclaceae</taxon>
        <taxon>Aromatoleum</taxon>
    </lineage>
</organism>
<comment type="caution">
    <text evidence="3">The sequence shown here is derived from an EMBL/GenBank/DDBJ whole genome shotgun (WGS) entry which is preliminary data.</text>
</comment>
<feature type="domain" description="Putative Flp pilus-assembly TadG-like N-terminal" evidence="2">
    <location>
        <begin position="13"/>
        <end position="59"/>
    </location>
</feature>
<proteinExistence type="predicted"/>
<gene>
    <name evidence="3" type="ORF">GPA22_04930</name>
</gene>
<keyword evidence="1" id="KW-1133">Transmembrane helix</keyword>
<evidence type="ECO:0000256" key="1">
    <source>
        <dbReference type="SAM" id="Phobius"/>
    </source>
</evidence>
<protein>
    <recommendedName>
        <fullName evidence="2">Putative Flp pilus-assembly TadG-like N-terminal domain-containing protein</fullName>
    </recommendedName>
</protein>
<keyword evidence="4" id="KW-1185">Reference proteome</keyword>
<sequence length="556" mass="58932">MAPTPSFRHRQRGVVAVMAGLTAVTLFAFGGIVLDLGHLYIAKTELQNASDAAALAGAKELNNKLSGVTAAVNRAIATAAQHEYNFNSPVTITIANIRLGSCPNANNLNTWNRPVLRTPPCTFVSAASVTSDTAASGLTFMEVDTGDQTLNTYLMRVASAAFETTQTAGYSVAGRFFTNVTPIGVCAVDPDNLTRSYVYPDGSTELIELGFRRGVSYNIIELNPLGSASGTPMLINPVDAPPAICDPNHSSANFTAPFVCQGNSAVANNVGASTKVYVNTGFSAGPIQRALNSRFADFGGGSPCDPATAPSDSNIRYFAKNPPPPAIGQPRDWMEKDANVLPKDYQTVTLNRDASGNLTGLHEPDYWPYAVPPSLAANPFAPAPPPVTPTLPFERYGVLWSYSRPYSAIGTPPKAGDPITATNLNWAKLYNAGSPQTTTGKDLLDVYPTEIGSNFTANSPSSPSPYNQTGGSYFDPPPFAYRPGRANRRVLNIVIVDCRAFVGTTGGLSCDALPVKAIGKFFMQVPADLNGSPKKIETEFAGLVAPTPTSEIMLYR</sequence>
<keyword evidence="1" id="KW-0812">Transmembrane</keyword>
<accession>A0ABX1PVA2</accession>
<evidence type="ECO:0000313" key="3">
    <source>
        <dbReference type="EMBL" id="NMG43073.1"/>
    </source>
</evidence>
<dbReference type="Pfam" id="PF13400">
    <property type="entry name" value="Tad"/>
    <property type="match status" value="1"/>
</dbReference>
<feature type="transmembrane region" description="Helical" evidence="1">
    <location>
        <begin position="12"/>
        <end position="34"/>
    </location>
</feature>
<reference evidence="3 4" key="1">
    <citation type="submission" date="2019-12" db="EMBL/GenBank/DDBJ databases">
        <title>Comparative genomics gives insights into the taxonomy of the Azoarcus-Aromatoleum group and reveals separate origins of nif in the plant-associated Azoarcus and non-plant-associated Aromatoleum sub-groups.</title>
        <authorList>
            <person name="Lafos M."/>
            <person name="Maluk M."/>
            <person name="Batista M."/>
            <person name="Junghare M."/>
            <person name="Carmona M."/>
            <person name="Faoro H."/>
            <person name="Cruz L.M."/>
            <person name="Battistoni F."/>
            <person name="De Souza E."/>
            <person name="Pedrosa F."/>
            <person name="Chen W.-M."/>
            <person name="Poole P.S."/>
            <person name="Dixon R.A."/>
            <person name="James E.K."/>
        </authorList>
    </citation>
    <scope>NUCLEOTIDE SEQUENCE [LARGE SCALE GENOMIC DNA]</scope>
    <source>
        <strain evidence="3 4">Td21</strain>
    </source>
</reference>
<dbReference type="InterPro" id="IPR028087">
    <property type="entry name" value="Tad_N"/>
</dbReference>
<evidence type="ECO:0000313" key="4">
    <source>
        <dbReference type="Proteomes" id="UP000623795"/>
    </source>
</evidence>
<dbReference type="EMBL" id="WTVN01000005">
    <property type="protein sequence ID" value="NMG43073.1"/>
    <property type="molecule type" value="Genomic_DNA"/>
</dbReference>
<dbReference type="Proteomes" id="UP000623795">
    <property type="component" value="Unassembled WGS sequence"/>
</dbReference>
<name>A0ABX1PVA2_9RHOO</name>
<keyword evidence="1" id="KW-0472">Membrane</keyword>
<dbReference type="RefSeq" id="WP_169254990.1">
    <property type="nucleotide sequence ID" value="NZ_WTVN01000005.1"/>
</dbReference>
<evidence type="ECO:0000259" key="2">
    <source>
        <dbReference type="Pfam" id="PF13400"/>
    </source>
</evidence>